<feature type="transmembrane region" description="Helical" evidence="1">
    <location>
        <begin position="70"/>
        <end position="93"/>
    </location>
</feature>
<accession>A0AAE1KM28</accession>
<reference evidence="2" key="1">
    <citation type="submission" date="2023-10" db="EMBL/GenBank/DDBJ databases">
        <title>Genome assemblies of two species of porcelain crab, Petrolisthes cinctipes and Petrolisthes manimaculis (Anomura: Porcellanidae).</title>
        <authorList>
            <person name="Angst P."/>
        </authorList>
    </citation>
    <scope>NUCLEOTIDE SEQUENCE</scope>
    <source>
        <strain evidence="2">PB745_01</strain>
        <tissue evidence="2">Gill</tissue>
    </source>
</reference>
<name>A0AAE1KM28_PETCI</name>
<organism evidence="2 3">
    <name type="scientific">Petrolisthes cinctipes</name>
    <name type="common">Flat porcelain crab</name>
    <dbReference type="NCBI Taxonomy" id="88211"/>
    <lineage>
        <taxon>Eukaryota</taxon>
        <taxon>Metazoa</taxon>
        <taxon>Ecdysozoa</taxon>
        <taxon>Arthropoda</taxon>
        <taxon>Crustacea</taxon>
        <taxon>Multicrustacea</taxon>
        <taxon>Malacostraca</taxon>
        <taxon>Eumalacostraca</taxon>
        <taxon>Eucarida</taxon>
        <taxon>Decapoda</taxon>
        <taxon>Pleocyemata</taxon>
        <taxon>Anomura</taxon>
        <taxon>Galatheoidea</taxon>
        <taxon>Porcellanidae</taxon>
        <taxon>Petrolisthes</taxon>
    </lineage>
</organism>
<dbReference type="AlphaFoldDB" id="A0AAE1KM28"/>
<proteinExistence type="predicted"/>
<feature type="transmembrane region" description="Helical" evidence="1">
    <location>
        <begin position="41"/>
        <end position="63"/>
    </location>
</feature>
<evidence type="ECO:0000256" key="1">
    <source>
        <dbReference type="SAM" id="Phobius"/>
    </source>
</evidence>
<dbReference type="Proteomes" id="UP001286313">
    <property type="component" value="Unassembled WGS sequence"/>
</dbReference>
<comment type="caution">
    <text evidence="2">The sequence shown here is derived from an EMBL/GenBank/DDBJ whole genome shotgun (WGS) entry which is preliminary data.</text>
</comment>
<evidence type="ECO:0000313" key="2">
    <source>
        <dbReference type="EMBL" id="KAK3876157.1"/>
    </source>
</evidence>
<keyword evidence="1" id="KW-1133">Transmembrane helix</keyword>
<evidence type="ECO:0000313" key="3">
    <source>
        <dbReference type="Proteomes" id="UP001286313"/>
    </source>
</evidence>
<dbReference type="EMBL" id="JAWQEG010001864">
    <property type="protein sequence ID" value="KAK3876157.1"/>
    <property type="molecule type" value="Genomic_DNA"/>
</dbReference>
<keyword evidence="1" id="KW-0812">Transmembrane</keyword>
<gene>
    <name evidence="2" type="ORF">Pcinc_019022</name>
</gene>
<protein>
    <submittedName>
        <fullName evidence="2">Uncharacterized protein</fullName>
    </submittedName>
</protein>
<feature type="transmembrane region" description="Helical" evidence="1">
    <location>
        <begin position="105"/>
        <end position="125"/>
    </location>
</feature>
<sequence>MAISLSLLRCPFVLNHFHIPPRLPAFLLTDSPHVSPPIDTLSSQFLCPPCLLIFILVSPLLSFSSQPLSYLFLHCCISPHLFPFMYLPFPILVPSPPFPYLPFPLLFPFMYLPPPILVPFPILLVTPSSSSLCHLQSRRLSLLTPTPTLAVTSSLSCPSPRS</sequence>
<keyword evidence="1" id="KW-0472">Membrane</keyword>
<keyword evidence="3" id="KW-1185">Reference proteome</keyword>